<reference evidence="2 3" key="1">
    <citation type="submission" date="2010-05" db="EMBL/GenBank/DDBJ databases">
        <title>Complete sequence of Thermincola sp. JR.</title>
        <authorList>
            <consortium name="US DOE Joint Genome Institute"/>
            <person name="Lucas S."/>
            <person name="Copeland A."/>
            <person name="Lapidus A."/>
            <person name="Cheng J.-F."/>
            <person name="Bruce D."/>
            <person name="Goodwin L."/>
            <person name="Pitluck S."/>
            <person name="Chertkov O."/>
            <person name="Detter J.C."/>
            <person name="Han C."/>
            <person name="Tapia R."/>
            <person name="Land M."/>
            <person name="Hauser L."/>
            <person name="Kyrpides N."/>
            <person name="Mikhailova N."/>
            <person name="Hazen T.C."/>
            <person name="Woyke T."/>
        </authorList>
    </citation>
    <scope>NUCLEOTIDE SEQUENCE [LARGE SCALE GENOMIC DNA]</scope>
    <source>
        <strain evidence="2 3">JR</strain>
    </source>
</reference>
<dbReference type="RefSeq" id="WP_013121578.1">
    <property type="nucleotide sequence ID" value="NC_014152.1"/>
</dbReference>
<dbReference type="Proteomes" id="UP000002377">
    <property type="component" value="Chromosome"/>
</dbReference>
<proteinExistence type="predicted"/>
<dbReference type="AlphaFoldDB" id="D5XCD6"/>
<sequence length="130" mass="15192">MSILLSHLLVNFCLTFLVAFLLLYPFHIRDYDPKRHLELWLWIRAFFKNKSGAVSGIIMFSAIGIFEAIIMGTQNIPFGVITVLIWISFVGGVFRYPYYLKHKKPEKYKGFWKTIGEWLSESPSNEGKKR</sequence>
<feature type="transmembrane region" description="Helical" evidence="1">
    <location>
        <begin position="76"/>
        <end position="98"/>
    </location>
</feature>
<evidence type="ECO:0000256" key="1">
    <source>
        <dbReference type="SAM" id="Phobius"/>
    </source>
</evidence>
<accession>D5XCD6</accession>
<keyword evidence="1" id="KW-0472">Membrane</keyword>
<organism evidence="2 3">
    <name type="scientific">Thermincola potens (strain JR)</name>
    <dbReference type="NCBI Taxonomy" id="635013"/>
    <lineage>
        <taxon>Bacteria</taxon>
        <taxon>Bacillati</taxon>
        <taxon>Bacillota</taxon>
        <taxon>Clostridia</taxon>
        <taxon>Eubacteriales</taxon>
        <taxon>Thermincolaceae</taxon>
        <taxon>Thermincola</taxon>
    </lineage>
</organism>
<keyword evidence="1" id="KW-0812">Transmembrane</keyword>
<name>D5XCD6_THEPJ</name>
<evidence type="ECO:0000313" key="3">
    <source>
        <dbReference type="Proteomes" id="UP000002377"/>
    </source>
</evidence>
<feature type="transmembrane region" description="Helical" evidence="1">
    <location>
        <begin position="6"/>
        <end position="26"/>
    </location>
</feature>
<dbReference type="OrthoDB" id="2087760at2"/>
<gene>
    <name evidence="2" type="ordered locus">TherJR_2755</name>
</gene>
<dbReference type="HOGENOM" id="CLU_1937150_0_0_9"/>
<dbReference type="EMBL" id="CP002028">
    <property type="protein sequence ID" value="ADG83588.1"/>
    <property type="molecule type" value="Genomic_DNA"/>
</dbReference>
<dbReference type="KEGG" id="tjr:TherJR_2755"/>
<protein>
    <submittedName>
        <fullName evidence="2">Uncharacterized protein</fullName>
    </submittedName>
</protein>
<feature type="transmembrane region" description="Helical" evidence="1">
    <location>
        <begin position="52"/>
        <end position="70"/>
    </location>
</feature>
<keyword evidence="1" id="KW-1133">Transmembrane helix</keyword>
<keyword evidence="3" id="KW-1185">Reference proteome</keyword>
<evidence type="ECO:0000313" key="2">
    <source>
        <dbReference type="EMBL" id="ADG83588.1"/>
    </source>
</evidence>